<reference evidence="2 3" key="1">
    <citation type="submission" date="2019-03" db="EMBL/GenBank/DDBJ databases">
        <title>First draft genome of Liparis tanakae, snailfish: a comprehensive survey of snailfish specific genes.</title>
        <authorList>
            <person name="Kim W."/>
            <person name="Song I."/>
            <person name="Jeong J.-H."/>
            <person name="Kim D."/>
            <person name="Kim S."/>
            <person name="Ryu S."/>
            <person name="Song J.Y."/>
            <person name="Lee S.K."/>
        </authorList>
    </citation>
    <scope>NUCLEOTIDE SEQUENCE [LARGE SCALE GENOMIC DNA]</scope>
    <source>
        <tissue evidence="2">Muscle</tissue>
    </source>
</reference>
<feature type="region of interest" description="Disordered" evidence="1">
    <location>
        <begin position="18"/>
        <end position="52"/>
    </location>
</feature>
<dbReference type="Proteomes" id="UP000314294">
    <property type="component" value="Unassembled WGS sequence"/>
</dbReference>
<evidence type="ECO:0000256" key="1">
    <source>
        <dbReference type="SAM" id="MobiDB-lite"/>
    </source>
</evidence>
<comment type="caution">
    <text evidence="2">The sequence shown here is derived from an EMBL/GenBank/DDBJ whole genome shotgun (WGS) entry which is preliminary data.</text>
</comment>
<proteinExistence type="predicted"/>
<keyword evidence="3" id="KW-1185">Reference proteome</keyword>
<evidence type="ECO:0000313" key="3">
    <source>
        <dbReference type="Proteomes" id="UP000314294"/>
    </source>
</evidence>
<sequence>MTSSSSFFLWSKWTSISVCSSSSSSSGSSSCSSSASGRKEDPDTTTQTQRAPCDTFLAEHAGQIDRAATGSGYWRRLKNLGVT</sequence>
<protein>
    <submittedName>
        <fullName evidence="2">Uncharacterized protein</fullName>
    </submittedName>
</protein>
<name>A0A4Z2GF68_9TELE</name>
<evidence type="ECO:0000313" key="2">
    <source>
        <dbReference type="EMBL" id="TNN52176.1"/>
    </source>
</evidence>
<gene>
    <name evidence="2" type="ORF">EYF80_037606</name>
</gene>
<dbReference type="EMBL" id="SRLO01000556">
    <property type="protein sequence ID" value="TNN52176.1"/>
    <property type="molecule type" value="Genomic_DNA"/>
</dbReference>
<dbReference type="AlphaFoldDB" id="A0A4Z2GF68"/>
<accession>A0A4Z2GF68</accession>
<feature type="compositionally biased region" description="Low complexity" evidence="1">
    <location>
        <begin position="18"/>
        <end position="36"/>
    </location>
</feature>
<organism evidence="2 3">
    <name type="scientific">Liparis tanakae</name>
    <name type="common">Tanaka's snailfish</name>
    <dbReference type="NCBI Taxonomy" id="230148"/>
    <lineage>
        <taxon>Eukaryota</taxon>
        <taxon>Metazoa</taxon>
        <taxon>Chordata</taxon>
        <taxon>Craniata</taxon>
        <taxon>Vertebrata</taxon>
        <taxon>Euteleostomi</taxon>
        <taxon>Actinopterygii</taxon>
        <taxon>Neopterygii</taxon>
        <taxon>Teleostei</taxon>
        <taxon>Neoteleostei</taxon>
        <taxon>Acanthomorphata</taxon>
        <taxon>Eupercaria</taxon>
        <taxon>Perciformes</taxon>
        <taxon>Cottioidei</taxon>
        <taxon>Cottales</taxon>
        <taxon>Liparidae</taxon>
        <taxon>Liparis</taxon>
    </lineage>
</organism>